<dbReference type="AlphaFoldDB" id="A0A5D3DH14"/>
<protein>
    <submittedName>
        <fullName evidence="1">Retrotransposon protein</fullName>
    </submittedName>
</protein>
<comment type="caution">
    <text evidence="1">The sequence shown here is derived from an EMBL/GenBank/DDBJ whole genome shotgun (WGS) entry which is preliminary data.</text>
</comment>
<evidence type="ECO:0000313" key="1">
    <source>
        <dbReference type="EMBL" id="TYK22559.1"/>
    </source>
</evidence>
<dbReference type="Proteomes" id="UP000321947">
    <property type="component" value="Unassembled WGS sequence"/>
</dbReference>
<evidence type="ECO:0000313" key="2">
    <source>
        <dbReference type="Proteomes" id="UP000321947"/>
    </source>
</evidence>
<reference evidence="1 2" key="1">
    <citation type="submission" date="2019-08" db="EMBL/GenBank/DDBJ databases">
        <title>Draft genome sequences of two oriental melons (Cucumis melo L. var makuwa).</title>
        <authorList>
            <person name="Kwon S.-Y."/>
        </authorList>
    </citation>
    <scope>NUCLEOTIDE SEQUENCE [LARGE SCALE GENOMIC DNA]</scope>
    <source>
        <strain evidence="2">cv. Chang Bougi</strain>
        <tissue evidence="1">Leaf</tissue>
    </source>
</reference>
<name>A0A5D3DH14_CUCMM</name>
<sequence>MTNVDIAPDVDEVDSTYTTMIGDDIQFIETSNEWSAYRDKLVEEMLRPTKQILSPLRRLFLRLWERPCNKRALGDIYRCGVENPFRYGRFGVDNGNDMEIPTMFTQGLNTSLDEFVASRLGWLGDSRNASSGLKRKKGGHSVETTNIIQNVMERSFDNYMPSSNLVESTGVAVRVLMHNVDDMKAFLDVPDELKFDYCTVILCENP</sequence>
<accession>A0A5D3DH14</accession>
<dbReference type="EMBL" id="SSTD01004953">
    <property type="protein sequence ID" value="TYK22559.1"/>
    <property type="molecule type" value="Genomic_DNA"/>
</dbReference>
<proteinExistence type="predicted"/>
<gene>
    <name evidence="1" type="ORF">E5676_scaffold584G00140</name>
</gene>
<organism evidence="1 2">
    <name type="scientific">Cucumis melo var. makuwa</name>
    <name type="common">Oriental melon</name>
    <dbReference type="NCBI Taxonomy" id="1194695"/>
    <lineage>
        <taxon>Eukaryota</taxon>
        <taxon>Viridiplantae</taxon>
        <taxon>Streptophyta</taxon>
        <taxon>Embryophyta</taxon>
        <taxon>Tracheophyta</taxon>
        <taxon>Spermatophyta</taxon>
        <taxon>Magnoliopsida</taxon>
        <taxon>eudicotyledons</taxon>
        <taxon>Gunneridae</taxon>
        <taxon>Pentapetalae</taxon>
        <taxon>rosids</taxon>
        <taxon>fabids</taxon>
        <taxon>Cucurbitales</taxon>
        <taxon>Cucurbitaceae</taxon>
        <taxon>Benincaseae</taxon>
        <taxon>Cucumis</taxon>
    </lineage>
</organism>